<accession>A0ABV6ZEA3</accession>
<keyword evidence="2" id="KW-0732">Signal</keyword>
<organism evidence="5 7">
    <name type="scientific">Labrys neptuniae</name>
    <dbReference type="NCBI Taxonomy" id="376174"/>
    <lineage>
        <taxon>Bacteria</taxon>
        <taxon>Pseudomonadati</taxon>
        <taxon>Pseudomonadota</taxon>
        <taxon>Alphaproteobacteria</taxon>
        <taxon>Hyphomicrobiales</taxon>
        <taxon>Xanthobacteraceae</taxon>
        <taxon>Labrys</taxon>
    </lineage>
</organism>
<proteinExistence type="predicted"/>
<name>A0ABV6ZEA3_9HYPH</name>
<feature type="signal peptide" evidence="2">
    <location>
        <begin position="1"/>
        <end position="24"/>
    </location>
</feature>
<sequence length="225" mass="23293">MLIHRRTVLAGLALAGLRPGVASAMQIVEAGTVLAVTGQTTGQLKGEKRALQVGEPVFIDDMLATGEGARLAARLGDATRLSLGERTRVRIDKFLVDRGGDLVLERGAMLFDRPDNQPSGPLNVTTPFGLIAARGTKFFAGPSEGVFGVFVEHGVVTVATKGGQVTLTNGLGTNLVNARQAPSEPTSWNTLRIAQAEASVIGGASMESAPPAAAVPRGPRPAPKP</sequence>
<keyword evidence="6" id="KW-1185">Reference proteome</keyword>
<evidence type="ECO:0000313" key="7">
    <source>
        <dbReference type="Proteomes" id="UP001595190"/>
    </source>
</evidence>
<dbReference type="EMBL" id="JBFNQD010000002">
    <property type="protein sequence ID" value="MEW9305451.1"/>
    <property type="molecule type" value="Genomic_DNA"/>
</dbReference>
<feature type="domain" description="FecR protein" evidence="3">
    <location>
        <begin position="63"/>
        <end position="156"/>
    </location>
</feature>
<dbReference type="RefSeq" id="WP_367623499.1">
    <property type="nucleotide sequence ID" value="NZ_JBFNQD010000002.1"/>
</dbReference>
<evidence type="ECO:0000313" key="4">
    <source>
        <dbReference type="EMBL" id="MEW9305451.1"/>
    </source>
</evidence>
<dbReference type="Proteomes" id="UP001555786">
    <property type="component" value="Unassembled WGS sequence"/>
</dbReference>
<dbReference type="Pfam" id="PF04773">
    <property type="entry name" value="FecR"/>
    <property type="match status" value="1"/>
</dbReference>
<dbReference type="Proteomes" id="UP001595190">
    <property type="component" value="Unassembled WGS sequence"/>
</dbReference>
<feature type="region of interest" description="Disordered" evidence="1">
    <location>
        <begin position="202"/>
        <end position="225"/>
    </location>
</feature>
<feature type="chain" id="PRO_5045033134" evidence="2">
    <location>
        <begin position="25"/>
        <end position="225"/>
    </location>
</feature>
<gene>
    <name evidence="4" type="ORF">ABXS05_07885</name>
    <name evidence="5" type="ORF">ACETRX_12885</name>
</gene>
<comment type="caution">
    <text evidence="5">The sequence shown here is derived from an EMBL/GenBank/DDBJ whole genome shotgun (WGS) entry which is preliminary data.</text>
</comment>
<evidence type="ECO:0000313" key="6">
    <source>
        <dbReference type="Proteomes" id="UP001555786"/>
    </source>
</evidence>
<evidence type="ECO:0000256" key="1">
    <source>
        <dbReference type="SAM" id="MobiDB-lite"/>
    </source>
</evidence>
<evidence type="ECO:0000259" key="3">
    <source>
        <dbReference type="Pfam" id="PF04773"/>
    </source>
</evidence>
<reference evidence="4 6" key="1">
    <citation type="submission" date="2024-07" db="EMBL/GenBank/DDBJ databases">
        <title>Description of Labrys sedimenti sp. nov., isolated from a diclofenac-degrading enrichment culture.</title>
        <authorList>
            <person name="Tancsics A."/>
            <person name="Csepanyi A."/>
        </authorList>
    </citation>
    <scope>NUCLEOTIDE SEQUENCE [LARGE SCALE GENOMIC DNA]</scope>
    <source>
        <strain evidence="4 6">LMG 23578</strain>
    </source>
</reference>
<evidence type="ECO:0000256" key="2">
    <source>
        <dbReference type="SAM" id="SignalP"/>
    </source>
</evidence>
<protein>
    <submittedName>
        <fullName evidence="5">FecR domain-containing protein</fullName>
    </submittedName>
    <submittedName>
        <fullName evidence="4">FecR family protein</fullName>
    </submittedName>
</protein>
<evidence type="ECO:0000313" key="5">
    <source>
        <dbReference type="EMBL" id="MFC2250512.1"/>
    </source>
</evidence>
<dbReference type="Gene3D" id="2.60.120.1440">
    <property type="match status" value="1"/>
</dbReference>
<dbReference type="InterPro" id="IPR006860">
    <property type="entry name" value="FecR"/>
</dbReference>
<reference evidence="5 7" key="2">
    <citation type="submission" date="2024-09" db="EMBL/GenBank/DDBJ databases">
        <title>Description of Labrys sedimenti sp. nov., isolated from a diclofenac-degrading enrichment culture, and genome-based reclassification of Labrys portucalensis as a later heterotypic synonym of Labrys neptuniae.</title>
        <authorList>
            <person name="Tancsics A."/>
            <person name="Csepanyi A."/>
        </authorList>
    </citation>
    <scope>NUCLEOTIDE SEQUENCE [LARGE SCALE GENOMIC DNA]</scope>
    <source>
        <strain evidence="5 7">LMG 23412</strain>
    </source>
</reference>
<dbReference type="EMBL" id="JBHGPK010000004">
    <property type="protein sequence ID" value="MFC2250512.1"/>
    <property type="molecule type" value="Genomic_DNA"/>
</dbReference>